<proteinExistence type="predicted"/>
<sequence length="605" mass="65247">MVVSGDLLAGQGGVPRVTTHYTTQHRVTSTCGYVRGRQLQVVGDLLCGIIGGVPASTLHTTPHRSVYNTCGMCVPAPAAGRWASPALRQAAGRWATCSAARWRPRVTTHYTNTAACTSTCGHVRGRQLQVVGRPALRQGGVPASIHTTQHSSVYKYLWACAWPPAAGRWATCSAARWRPRVTTHYTTQQRVQVPVGMCVAASCRSLGDLLCGKVASPRHYTLHNTAACTSTCGHVRGRQLQVVGRPALRQGGVPASLHTTKHSSVYKYLWACAWPPAAGRWATCSAARWRPRVTTHYTTQQRVQVPVGMCVAASCRSLGDLLCGKVASPRHYTLHNTAACTSTCGHVRGRQLQVVGRPALRQGGVPASLHTTQHSSVYKYLWACAWPPAAGRWATCSAARWRPRVTTHYKTQQRVQVPVGMCVAASCRSLGDLLCGKVASPRHYTLHNTAACTSTCGHVRGRQLQVVGRPALRQGGVPASLHTTKHSSVYKYLWACAWPPAAGRWATCSAARWRPRVTTHYTTQQRVQVPVGMCVAASCRSLGDLLCGKVAFPRHASALLSTLLCVVLLWPALLADMLADTFADTLADAAADARDPNDEYAAQTV</sequence>
<name>A0A8S1AFU7_ARCPL</name>
<organism evidence="1 2">
    <name type="scientific">Arctia plantaginis</name>
    <name type="common">Wood tiger moth</name>
    <name type="synonym">Phalaena plantaginis</name>
    <dbReference type="NCBI Taxonomy" id="874455"/>
    <lineage>
        <taxon>Eukaryota</taxon>
        <taxon>Metazoa</taxon>
        <taxon>Ecdysozoa</taxon>
        <taxon>Arthropoda</taxon>
        <taxon>Hexapoda</taxon>
        <taxon>Insecta</taxon>
        <taxon>Pterygota</taxon>
        <taxon>Neoptera</taxon>
        <taxon>Endopterygota</taxon>
        <taxon>Lepidoptera</taxon>
        <taxon>Glossata</taxon>
        <taxon>Ditrysia</taxon>
        <taxon>Noctuoidea</taxon>
        <taxon>Erebidae</taxon>
        <taxon>Arctiinae</taxon>
        <taxon>Arctia</taxon>
    </lineage>
</organism>
<accession>A0A8S1AFU7</accession>
<gene>
    <name evidence="1" type="ORF">APLA_LOCUS10812</name>
</gene>
<dbReference type="OrthoDB" id="1350766at2759"/>
<comment type="caution">
    <text evidence="1">The sequence shown here is derived from an EMBL/GenBank/DDBJ whole genome shotgun (WGS) entry which is preliminary data.</text>
</comment>
<evidence type="ECO:0000313" key="1">
    <source>
        <dbReference type="EMBL" id="CAB3244743.1"/>
    </source>
</evidence>
<reference evidence="1 2" key="1">
    <citation type="submission" date="2020-04" db="EMBL/GenBank/DDBJ databases">
        <authorList>
            <person name="Wallbank WR R."/>
            <person name="Pardo Diaz C."/>
            <person name="Kozak K."/>
            <person name="Martin S."/>
            <person name="Jiggins C."/>
            <person name="Moest M."/>
            <person name="Warren A I."/>
            <person name="Byers J.R.P. K."/>
            <person name="Montejo-Kovacevich G."/>
            <person name="Yen C E."/>
        </authorList>
    </citation>
    <scope>NUCLEOTIDE SEQUENCE [LARGE SCALE GENOMIC DNA]</scope>
</reference>
<dbReference type="Proteomes" id="UP000494256">
    <property type="component" value="Unassembled WGS sequence"/>
</dbReference>
<evidence type="ECO:0000313" key="2">
    <source>
        <dbReference type="Proteomes" id="UP000494256"/>
    </source>
</evidence>
<dbReference type="AlphaFoldDB" id="A0A8S1AFU7"/>
<dbReference type="EMBL" id="CADEBD010000321">
    <property type="protein sequence ID" value="CAB3244743.1"/>
    <property type="molecule type" value="Genomic_DNA"/>
</dbReference>
<protein>
    <submittedName>
        <fullName evidence="1">Uncharacterized protein</fullName>
    </submittedName>
</protein>